<comment type="function">
    <text evidence="6">Involved in the regulation of the intracellular balance of NAD and NADP, and is a key enzyme in the biosynthesis of NADP. Catalyzes specifically the phosphorylation on 2'-hydroxyl of the adenosine moiety of NAD to yield NADP.</text>
</comment>
<comment type="catalytic activity">
    <reaction evidence="5 6">
        <text>NAD(+) + ATP = ADP + NADP(+) + H(+)</text>
        <dbReference type="Rhea" id="RHEA:18629"/>
        <dbReference type="ChEBI" id="CHEBI:15378"/>
        <dbReference type="ChEBI" id="CHEBI:30616"/>
        <dbReference type="ChEBI" id="CHEBI:57540"/>
        <dbReference type="ChEBI" id="CHEBI:58349"/>
        <dbReference type="ChEBI" id="CHEBI:456216"/>
        <dbReference type="EC" id="2.7.1.23"/>
    </reaction>
</comment>
<proteinExistence type="inferred from homology"/>
<keyword evidence="6" id="KW-0963">Cytoplasm</keyword>
<keyword evidence="6" id="KW-0547">Nucleotide-binding</keyword>
<keyword evidence="3 6" id="KW-0521">NADP</keyword>
<feature type="binding site" evidence="6">
    <location>
        <position position="185"/>
    </location>
    <ligand>
        <name>NAD(+)</name>
        <dbReference type="ChEBI" id="CHEBI:57540"/>
    </ligand>
</feature>
<dbReference type="EMBL" id="DVMH01000020">
    <property type="protein sequence ID" value="HIU10308.1"/>
    <property type="molecule type" value="Genomic_DNA"/>
</dbReference>
<dbReference type="InterPro" id="IPR017438">
    <property type="entry name" value="ATP-NAD_kinase_N"/>
</dbReference>
<evidence type="ECO:0000256" key="2">
    <source>
        <dbReference type="ARBA" id="ARBA00022777"/>
    </source>
</evidence>
<reference evidence="7" key="1">
    <citation type="submission" date="2020-10" db="EMBL/GenBank/DDBJ databases">
        <authorList>
            <person name="Gilroy R."/>
        </authorList>
    </citation>
    <scope>NUCLEOTIDE SEQUENCE</scope>
    <source>
        <strain evidence="7">2830</strain>
    </source>
</reference>
<dbReference type="GO" id="GO:0005524">
    <property type="term" value="F:ATP binding"/>
    <property type="evidence" value="ECO:0007669"/>
    <property type="project" value="UniProtKB-KW"/>
</dbReference>
<feature type="binding site" evidence="6">
    <location>
        <begin position="83"/>
        <end position="84"/>
    </location>
    <ligand>
        <name>NAD(+)</name>
        <dbReference type="ChEBI" id="CHEBI:57540"/>
    </ligand>
</feature>
<dbReference type="HAMAP" id="MF_00361">
    <property type="entry name" value="NAD_kinase"/>
    <property type="match status" value="1"/>
</dbReference>
<dbReference type="GO" id="GO:0019674">
    <property type="term" value="P:NAD+ metabolic process"/>
    <property type="evidence" value="ECO:0007669"/>
    <property type="project" value="InterPro"/>
</dbReference>
<evidence type="ECO:0000256" key="1">
    <source>
        <dbReference type="ARBA" id="ARBA00022679"/>
    </source>
</evidence>
<evidence type="ECO:0000313" key="8">
    <source>
        <dbReference type="Proteomes" id="UP000824124"/>
    </source>
</evidence>
<dbReference type="Pfam" id="PF20143">
    <property type="entry name" value="NAD_kinase_C"/>
    <property type="match status" value="1"/>
</dbReference>
<dbReference type="InterPro" id="IPR017437">
    <property type="entry name" value="ATP-NAD_kinase_PpnK-typ_C"/>
</dbReference>
<reference evidence="7" key="2">
    <citation type="journal article" date="2021" name="PeerJ">
        <title>Extensive microbial diversity within the chicken gut microbiome revealed by metagenomics and culture.</title>
        <authorList>
            <person name="Gilroy R."/>
            <person name="Ravi A."/>
            <person name="Getino M."/>
            <person name="Pursley I."/>
            <person name="Horton D.L."/>
            <person name="Alikhan N.F."/>
            <person name="Baker D."/>
            <person name="Gharbi K."/>
            <person name="Hall N."/>
            <person name="Watson M."/>
            <person name="Adriaenssens E.M."/>
            <person name="Foster-Nyarko E."/>
            <person name="Jarju S."/>
            <person name="Secka A."/>
            <person name="Antonio M."/>
            <person name="Oren A."/>
            <person name="Chaudhuri R.R."/>
            <person name="La Ragione R."/>
            <person name="Hildebrand F."/>
            <person name="Pallen M.J."/>
        </authorList>
    </citation>
    <scope>NUCLEOTIDE SEQUENCE</scope>
    <source>
        <strain evidence="7">2830</strain>
    </source>
</reference>
<keyword evidence="4 6" id="KW-0520">NAD</keyword>
<dbReference type="Proteomes" id="UP000824124">
    <property type="component" value="Unassembled WGS sequence"/>
</dbReference>
<comment type="similarity">
    <text evidence="6">Belongs to the NAD kinase family.</text>
</comment>
<feature type="binding site" evidence="6">
    <location>
        <begin position="157"/>
        <end position="158"/>
    </location>
    <ligand>
        <name>NAD(+)</name>
        <dbReference type="ChEBI" id="CHEBI:57540"/>
    </ligand>
</feature>
<keyword evidence="2 6" id="KW-0418">Kinase</keyword>
<feature type="binding site" evidence="6">
    <location>
        <position position="257"/>
    </location>
    <ligand>
        <name>NAD(+)</name>
        <dbReference type="ChEBI" id="CHEBI:57540"/>
    </ligand>
</feature>
<dbReference type="PANTHER" id="PTHR20275:SF0">
    <property type="entry name" value="NAD KINASE"/>
    <property type="match status" value="1"/>
</dbReference>
<evidence type="ECO:0000256" key="4">
    <source>
        <dbReference type="ARBA" id="ARBA00023027"/>
    </source>
</evidence>
<accession>A0A9D1HLW6</accession>
<dbReference type="Gene3D" id="3.40.50.10330">
    <property type="entry name" value="Probable inorganic polyphosphate/atp-NAD kinase, domain 1"/>
    <property type="match status" value="1"/>
</dbReference>
<feature type="binding site" evidence="6">
    <location>
        <position position="168"/>
    </location>
    <ligand>
        <name>NAD(+)</name>
        <dbReference type="ChEBI" id="CHEBI:57540"/>
    </ligand>
</feature>
<protein>
    <recommendedName>
        <fullName evidence="6">NAD kinase</fullName>
        <ecNumber evidence="6">2.7.1.23</ecNumber>
    </recommendedName>
    <alternativeName>
        <fullName evidence="6">ATP-dependent NAD kinase</fullName>
    </alternativeName>
</protein>
<organism evidence="7 8">
    <name type="scientific">Candidatus Avidehalobacter gallistercoris</name>
    <dbReference type="NCBI Taxonomy" id="2840694"/>
    <lineage>
        <taxon>Bacteria</taxon>
        <taxon>Bacillati</taxon>
        <taxon>Bacillota</taxon>
        <taxon>Clostridia</taxon>
        <taxon>Eubacteriales</taxon>
        <taxon>Peptococcaceae</taxon>
        <taxon>Peptococcaceae incertae sedis</taxon>
        <taxon>Candidatus Avidehalobacter</taxon>
    </lineage>
</organism>
<dbReference type="GO" id="GO:0005737">
    <property type="term" value="C:cytoplasm"/>
    <property type="evidence" value="ECO:0007669"/>
    <property type="project" value="UniProtKB-SubCell"/>
</dbReference>
<feature type="binding site" evidence="6">
    <location>
        <position position="222"/>
    </location>
    <ligand>
        <name>NAD(+)</name>
        <dbReference type="ChEBI" id="CHEBI:57540"/>
    </ligand>
</feature>
<keyword evidence="1 6" id="KW-0808">Transferase</keyword>
<dbReference type="GO" id="GO:0006741">
    <property type="term" value="P:NADP+ biosynthetic process"/>
    <property type="evidence" value="ECO:0007669"/>
    <property type="project" value="UniProtKB-UniRule"/>
</dbReference>
<evidence type="ECO:0000256" key="5">
    <source>
        <dbReference type="ARBA" id="ARBA00047925"/>
    </source>
</evidence>
<dbReference type="GO" id="GO:0046872">
    <property type="term" value="F:metal ion binding"/>
    <property type="evidence" value="ECO:0007669"/>
    <property type="project" value="UniProtKB-UniRule"/>
</dbReference>
<dbReference type="EC" id="2.7.1.23" evidence="6"/>
<comment type="caution">
    <text evidence="7">The sequence shown here is derived from an EMBL/GenBank/DDBJ whole genome shotgun (WGS) entry which is preliminary data.</text>
</comment>
<evidence type="ECO:0000256" key="6">
    <source>
        <dbReference type="HAMAP-Rule" id="MF_00361"/>
    </source>
</evidence>
<comment type="caution">
    <text evidence="6">Lacks conserved residue(s) required for the propagation of feature annotation.</text>
</comment>
<evidence type="ECO:0000256" key="3">
    <source>
        <dbReference type="ARBA" id="ARBA00022857"/>
    </source>
</evidence>
<dbReference type="InterPro" id="IPR002504">
    <property type="entry name" value="NADK"/>
</dbReference>
<sequence>MEHRQDRLERVVFLVNEQKPQAVAAAKTAARALSQAGVCFFAPETATVELPAYAGGAHAELAHDLSQAELAAWPQLAVIFGGDGTLIAAARMLAPFGIPIAGVNLGQLGFLMSLEVTEMPENLLKMVRGDYYLEPRMQIAGELWRGGSKIVRAAAQNDIVINNGSISRMIGISLWVDNQLALEMKGDGVVVATPTGSTAYSLSAGGSIVPPETEVMLITPVAAHSLYSRPLVVSAGSVLRLQFANVAGSAKVAFDGQLFCDVQAGDEVIIEASDHKALFAWPRPDMFFSKLKAKLTV</sequence>
<evidence type="ECO:0000313" key="7">
    <source>
        <dbReference type="EMBL" id="HIU10308.1"/>
    </source>
</evidence>
<dbReference type="GO" id="GO:0051287">
    <property type="term" value="F:NAD binding"/>
    <property type="evidence" value="ECO:0007669"/>
    <property type="project" value="UniProtKB-ARBA"/>
</dbReference>
<keyword evidence="6" id="KW-0067">ATP-binding</keyword>
<dbReference type="GO" id="GO:0003951">
    <property type="term" value="F:NAD+ kinase activity"/>
    <property type="evidence" value="ECO:0007669"/>
    <property type="project" value="UniProtKB-UniRule"/>
</dbReference>
<feature type="active site" description="Proton acceptor" evidence="6">
    <location>
        <position position="83"/>
    </location>
</feature>
<feature type="binding site" evidence="6">
    <location>
        <begin position="198"/>
        <end position="203"/>
    </location>
    <ligand>
        <name>NAD(+)</name>
        <dbReference type="ChEBI" id="CHEBI:57540"/>
    </ligand>
</feature>
<dbReference type="InterPro" id="IPR016064">
    <property type="entry name" value="NAD/diacylglycerol_kinase_sf"/>
</dbReference>
<dbReference type="Gene3D" id="2.60.200.30">
    <property type="entry name" value="Probable inorganic polyphosphate/atp-NAD kinase, domain 2"/>
    <property type="match status" value="1"/>
</dbReference>
<dbReference type="PANTHER" id="PTHR20275">
    <property type="entry name" value="NAD KINASE"/>
    <property type="match status" value="1"/>
</dbReference>
<feature type="binding site" evidence="6">
    <location>
        <position position="187"/>
    </location>
    <ligand>
        <name>NAD(+)</name>
        <dbReference type="ChEBI" id="CHEBI:57540"/>
    </ligand>
</feature>
<gene>
    <name evidence="6" type="primary">nadK</name>
    <name evidence="7" type="ORF">IAB00_03545</name>
</gene>
<name>A0A9D1HLW6_9FIRM</name>
<dbReference type="AlphaFoldDB" id="A0A9D1HLW6"/>
<dbReference type="SUPFAM" id="SSF111331">
    <property type="entry name" value="NAD kinase/diacylglycerol kinase-like"/>
    <property type="match status" value="1"/>
</dbReference>
<comment type="cofactor">
    <cofactor evidence="6">
        <name>a divalent metal cation</name>
        <dbReference type="ChEBI" id="CHEBI:60240"/>
    </cofactor>
</comment>
<comment type="subcellular location">
    <subcellularLocation>
        <location evidence="6">Cytoplasm</location>
    </subcellularLocation>
</comment>
<dbReference type="Pfam" id="PF01513">
    <property type="entry name" value="NAD_kinase"/>
    <property type="match status" value="1"/>
</dbReference>